<evidence type="ECO:0000313" key="2">
    <source>
        <dbReference type="Proteomes" id="UP000326757"/>
    </source>
</evidence>
<reference evidence="1 2" key="1">
    <citation type="submission" date="2019-06" db="EMBL/GenBank/DDBJ databases">
        <title>Genome Sequence of the Brown Rot Fungal Pathogen Monilinia laxa.</title>
        <authorList>
            <person name="De Miccolis Angelini R.M."/>
            <person name="Landi L."/>
            <person name="Abate D."/>
            <person name="Pollastro S."/>
            <person name="Romanazzi G."/>
            <person name="Faretra F."/>
        </authorList>
    </citation>
    <scope>NUCLEOTIDE SEQUENCE [LARGE SCALE GENOMIC DNA]</scope>
    <source>
        <strain evidence="1 2">Mlax316</strain>
    </source>
</reference>
<proteinExistence type="predicted"/>
<name>A0A5N6KE01_MONLA</name>
<accession>A0A5N6KE01</accession>
<organism evidence="1 2">
    <name type="scientific">Monilinia laxa</name>
    <name type="common">Brown rot fungus</name>
    <name type="synonym">Sclerotinia laxa</name>
    <dbReference type="NCBI Taxonomy" id="61186"/>
    <lineage>
        <taxon>Eukaryota</taxon>
        <taxon>Fungi</taxon>
        <taxon>Dikarya</taxon>
        <taxon>Ascomycota</taxon>
        <taxon>Pezizomycotina</taxon>
        <taxon>Leotiomycetes</taxon>
        <taxon>Helotiales</taxon>
        <taxon>Sclerotiniaceae</taxon>
        <taxon>Monilinia</taxon>
    </lineage>
</organism>
<dbReference type="AlphaFoldDB" id="A0A5N6KE01"/>
<gene>
    <name evidence="1" type="ORF">EYC80_003469</name>
</gene>
<dbReference type="EMBL" id="VIGI01000004">
    <property type="protein sequence ID" value="KAB8301630.1"/>
    <property type="molecule type" value="Genomic_DNA"/>
</dbReference>
<evidence type="ECO:0000313" key="1">
    <source>
        <dbReference type="EMBL" id="KAB8301630.1"/>
    </source>
</evidence>
<protein>
    <submittedName>
        <fullName evidence="1">Uncharacterized protein</fullName>
    </submittedName>
</protein>
<keyword evidence="2" id="KW-1185">Reference proteome</keyword>
<comment type="caution">
    <text evidence="1">The sequence shown here is derived from an EMBL/GenBank/DDBJ whole genome shotgun (WGS) entry which is preliminary data.</text>
</comment>
<dbReference type="Proteomes" id="UP000326757">
    <property type="component" value="Unassembled WGS sequence"/>
</dbReference>
<sequence length="96" mass="10990">MRVIQGCVCNDGHSQPLRLKGLEDVNHVMEILWLAWMMGVEMRSAEDDLGDWGKDRFPAAMGTGRYWGKARLGWMWRDLIRHVGKPTLRILGKGPN</sequence>